<proteinExistence type="inferred from homology"/>
<dbReference type="PANTHER" id="PTHR47447:SF17">
    <property type="entry name" value="OS12G0638900 PROTEIN"/>
    <property type="match status" value="1"/>
</dbReference>
<evidence type="ECO:0000313" key="8">
    <source>
        <dbReference type="EMBL" id="EOA87769.1"/>
    </source>
</evidence>
<dbReference type="OrthoDB" id="747253at2759"/>
<dbReference type="Gene3D" id="1.25.40.10">
    <property type="entry name" value="Tetratricopeptide repeat domain"/>
    <property type="match status" value="3"/>
</dbReference>
<dbReference type="AlphaFoldDB" id="R0KEL7"/>
<comment type="subunit">
    <text evidence="4">Binds to mitochondrial small subunit 15S rRNA.</text>
</comment>
<feature type="compositionally biased region" description="Low complexity" evidence="6">
    <location>
        <begin position="25"/>
        <end position="34"/>
    </location>
</feature>
<dbReference type="Pfam" id="PF13041">
    <property type="entry name" value="PPR_2"/>
    <property type="match status" value="1"/>
</dbReference>
<evidence type="ECO:0000256" key="6">
    <source>
        <dbReference type="SAM" id="MobiDB-lite"/>
    </source>
</evidence>
<dbReference type="PANTHER" id="PTHR47447">
    <property type="entry name" value="OS03G0856100 PROTEIN"/>
    <property type="match status" value="1"/>
</dbReference>
<keyword evidence="2" id="KW-0677">Repeat</keyword>
<protein>
    <recommendedName>
        <fullName evidence="7">Pentatricopeptide repeat-containing protein-mitochondrial domain-containing protein</fullName>
    </recommendedName>
</protein>
<comment type="similarity">
    <text evidence="1">Belongs to the CCM1 family.</text>
</comment>
<dbReference type="HOGENOM" id="CLU_008514_1_0_1"/>
<dbReference type="InterPro" id="IPR011990">
    <property type="entry name" value="TPR-like_helical_dom_sf"/>
</dbReference>
<dbReference type="STRING" id="671987.R0KEL7"/>
<gene>
    <name evidence="8" type="ORF">SETTUDRAFT_150368</name>
</gene>
<sequence length="623" mass="70105">MPPRPFVNDGLWRCLCPGFPPSAATRATTAGTARLPRRSARPKDGLTYPRRQLRAYTGSKSWLTAGDSFFSQPGSAPIGFRPFREQPHPPPSFTSRNRLSLTQLPTRILYEHVRAEGARGNWTEVMNICRVLVKDRGEQPNREMYTALLHSFVDCKEGTAGKVRKVLEEMGFWHERDALDSEYPKIELDGRACECVLEVLAVHPDYLLRSDILEYMKSRWLPLSARGQNYVVAGLLRERHFEQALDMMEDMVKNNTRVENWVLDVAMWILLEFKEVEEAFYVLGLKETMQSKSSVAGAVRVSDALWGALLDAAAQRQLYGETAKVWMSQVQPGYLKPGNGACMAVLALASKHGDIELATDVFRLLTDRETVFTTHHYELLISTHLKANDLEAALSVVLIMVDANFKVDAGTCQPLFEFLSTDGPNGENQPLTAFGMLQDFEAAGRRVPTAVVNACMQASIVQGRLEEAIEMYKALHTVSHSGPNTQTFNILFKGCHQRERKELAMYLANEMIQLGVKPDRITYDRLILVCLRSGDVEDALLYYQEMSSGDGNEGMKPRKRTYEILIYECAKRGDERAVAVLKDYKASVEEPRLSVEKAVAERFDYEMMASGGWSPKPPEGSIR</sequence>
<comment type="function">
    <text evidence="3">Regulates mitochondrial small subunit maturation by controlling 15S rRNA 5'-end processing. Localizes to the 5' precursor of the 15S rRNA in a position that is subsequently occupied by mS47 in the mature yeast mtSSU. Uses structure and sequence-specific RNA recognition, binding to a single-stranded region of the precursor and specifically recognizing bases -6 to -1. The exchange of Ccm1 for mS47 is coupled to the irreversible removal of precursor rRNA that is accompanied by conformational changes of the mitoribosomal proteins uS5m and mS26. These conformational changes signal completion of 5'-end rRNA processing through protection of the mature 5'-end of the 15S rRNA and stabilization of mS47. The removal of the 5' precursor together with the dissociation of Ccm1 may be catalyzed by the 5'-3' exoribonuclease Pet127. Involved in the specific removal of group I introns in mitochondrial encoded transcripts.</text>
</comment>
<dbReference type="Proteomes" id="UP000016935">
    <property type="component" value="Unassembled WGS sequence"/>
</dbReference>
<dbReference type="Pfam" id="PF01535">
    <property type="entry name" value="PPR"/>
    <property type="match status" value="1"/>
</dbReference>
<dbReference type="RefSeq" id="XP_008024647.1">
    <property type="nucleotide sequence ID" value="XM_008026456.1"/>
</dbReference>
<feature type="domain" description="Pentatricopeptide repeat-containing protein-mitochondrial" evidence="7">
    <location>
        <begin position="339"/>
        <end position="474"/>
    </location>
</feature>
<dbReference type="eggNOG" id="KOG4197">
    <property type="taxonomic scope" value="Eukaryota"/>
</dbReference>
<name>R0KEL7_EXST2</name>
<evidence type="ECO:0000256" key="3">
    <source>
        <dbReference type="ARBA" id="ARBA00044493"/>
    </source>
</evidence>
<reference evidence="8 9" key="1">
    <citation type="journal article" date="2012" name="PLoS Pathog.">
        <title>Diverse lifestyles and strategies of plant pathogenesis encoded in the genomes of eighteen Dothideomycetes fungi.</title>
        <authorList>
            <person name="Ohm R.A."/>
            <person name="Feau N."/>
            <person name="Henrissat B."/>
            <person name="Schoch C.L."/>
            <person name="Horwitz B.A."/>
            <person name="Barry K.W."/>
            <person name="Condon B.J."/>
            <person name="Copeland A.C."/>
            <person name="Dhillon B."/>
            <person name="Glaser F."/>
            <person name="Hesse C.N."/>
            <person name="Kosti I."/>
            <person name="LaButti K."/>
            <person name="Lindquist E.A."/>
            <person name="Lucas S."/>
            <person name="Salamov A.A."/>
            <person name="Bradshaw R.E."/>
            <person name="Ciuffetti L."/>
            <person name="Hamelin R.C."/>
            <person name="Kema G.H.J."/>
            <person name="Lawrence C."/>
            <person name="Scott J.A."/>
            <person name="Spatafora J.W."/>
            <person name="Turgeon B.G."/>
            <person name="de Wit P.J.G.M."/>
            <person name="Zhong S."/>
            <person name="Goodwin S.B."/>
            <person name="Grigoriev I.V."/>
        </authorList>
    </citation>
    <scope>NUCLEOTIDE SEQUENCE [LARGE SCALE GENOMIC DNA]</scope>
    <source>
        <strain evidence="9">28A</strain>
    </source>
</reference>
<evidence type="ECO:0000256" key="5">
    <source>
        <dbReference type="PROSITE-ProRule" id="PRU00708"/>
    </source>
</evidence>
<dbReference type="Pfam" id="PF23276">
    <property type="entry name" value="TPR_24"/>
    <property type="match status" value="1"/>
</dbReference>
<reference evidence="8 9" key="2">
    <citation type="journal article" date="2013" name="PLoS Genet.">
        <title>Comparative genome structure, secondary metabolite, and effector coding capacity across Cochliobolus pathogens.</title>
        <authorList>
            <person name="Condon B.J."/>
            <person name="Leng Y."/>
            <person name="Wu D."/>
            <person name="Bushley K.E."/>
            <person name="Ohm R.A."/>
            <person name="Otillar R."/>
            <person name="Martin J."/>
            <person name="Schackwitz W."/>
            <person name="Grimwood J."/>
            <person name="MohdZainudin N."/>
            <person name="Xue C."/>
            <person name="Wang R."/>
            <person name="Manning V.A."/>
            <person name="Dhillon B."/>
            <person name="Tu Z.J."/>
            <person name="Steffenson B.J."/>
            <person name="Salamov A."/>
            <person name="Sun H."/>
            <person name="Lowry S."/>
            <person name="LaButti K."/>
            <person name="Han J."/>
            <person name="Copeland A."/>
            <person name="Lindquist E."/>
            <person name="Barry K."/>
            <person name="Schmutz J."/>
            <person name="Baker S.E."/>
            <person name="Ciuffetti L.M."/>
            <person name="Grigoriev I.V."/>
            <person name="Zhong S."/>
            <person name="Turgeon B.G."/>
        </authorList>
    </citation>
    <scope>NUCLEOTIDE SEQUENCE [LARGE SCALE GENOMIC DNA]</scope>
    <source>
        <strain evidence="9">28A</strain>
    </source>
</reference>
<dbReference type="GeneID" id="19397062"/>
<accession>R0KEL7</accession>
<feature type="region of interest" description="Disordered" evidence="6">
    <location>
        <begin position="25"/>
        <end position="48"/>
    </location>
</feature>
<evidence type="ECO:0000256" key="1">
    <source>
        <dbReference type="ARBA" id="ARBA00006192"/>
    </source>
</evidence>
<dbReference type="EMBL" id="KB908570">
    <property type="protein sequence ID" value="EOA87769.1"/>
    <property type="molecule type" value="Genomic_DNA"/>
</dbReference>
<evidence type="ECO:0000256" key="4">
    <source>
        <dbReference type="ARBA" id="ARBA00044511"/>
    </source>
</evidence>
<dbReference type="InterPro" id="IPR002885">
    <property type="entry name" value="PPR_rpt"/>
</dbReference>
<dbReference type="PROSITE" id="PS51375">
    <property type="entry name" value="PPR"/>
    <property type="match status" value="1"/>
</dbReference>
<evidence type="ECO:0000313" key="9">
    <source>
        <dbReference type="Proteomes" id="UP000016935"/>
    </source>
</evidence>
<feature type="repeat" description="PPR" evidence="5">
    <location>
        <begin position="484"/>
        <end position="518"/>
    </location>
</feature>
<keyword evidence="9" id="KW-1185">Reference proteome</keyword>
<evidence type="ECO:0000256" key="2">
    <source>
        <dbReference type="ARBA" id="ARBA00022737"/>
    </source>
</evidence>
<organism evidence="8 9">
    <name type="scientific">Exserohilum turcicum (strain 28A)</name>
    <name type="common">Northern leaf blight fungus</name>
    <name type="synonym">Setosphaeria turcica</name>
    <dbReference type="NCBI Taxonomy" id="671987"/>
    <lineage>
        <taxon>Eukaryota</taxon>
        <taxon>Fungi</taxon>
        <taxon>Dikarya</taxon>
        <taxon>Ascomycota</taxon>
        <taxon>Pezizomycotina</taxon>
        <taxon>Dothideomycetes</taxon>
        <taxon>Pleosporomycetidae</taxon>
        <taxon>Pleosporales</taxon>
        <taxon>Pleosporineae</taxon>
        <taxon>Pleosporaceae</taxon>
        <taxon>Exserohilum</taxon>
    </lineage>
</organism>
<dbReference type="InterPro" id="IPR057027">
    <property type="entry name" value="TPR_mt"/>
</dbReference>
<evidence type="ECO:0000259" key="7">
    <source>
        <dbReference type="Pfam" id="PF23276"/>
    </source>
</evidence>